<dbReference type="GO" id="GO:0005975">
    <property type="term" value="P:carbohydrate metabolic process"/>
    <property type="evidence" value="ECO:0007669"/>
    <property type="project" value="UniProtKB-ARBA"/>
</dbReference>
<keyword evidence="1" id="KW-1133">Transmembrane helix</keyword>
<dbReference type="NCBIfam" id="TIGR01451">
    <property type="entry name" value="B_ant_repeat"/>
    <property type="match status" value="1"/>
</dbReference>
<organism evidence="4 5">
    <name type="scientific">Streptomyces boluensis</name>
    <dbReference type="NCBI Taxonomy" id="1775135"/>
    <lineage>
        <taxon>Bacteria</taxon>
        <taxon>Bacillati</taxon>
        <taxon>Actinomycetota</taxon>
        <taxon>Actinomycetes</taxon>
        <taxon>Kitasatosporales</taxon>
        <taxon>Streptomycetaceae</taxon>
        <taxon>Streptomyces</taxon>
    </lineage>
</organism>
<dbReference type="InterPro" id="IPR057687">
    <property type="entry name" value="DUF7927"/>
</dbReference>
<evidence type="ECO:0000256" key="2">
    <source>
        <dbReference type="SAM" id="SignalP"/>
    </source>
</evidence>
<evidence type="ECO:0000259" key="3">
    <source>
        <dbReference type="Pfam" id="PF25549"/>
    </source>
</evidence>
<reference evidence="4" key="1">
    <citation type="submission" date="2020-01" db="EMBL/GenBank/DDBJ databases">
        <title>Whole-genome analyses of novel actinobacteria.</title>
        <authorList>
            <person name="Sahin N."/>
        </authorList>
    </citation>
    <scope>NUCLEOTIDE SEQUENCE</scope>
    <source>
        <strain evidence="4">YC537</strain>
    </source>
</reference>
<evidence type="ECO:0000256" key="1">
    <source>
        <dbReference type="SAM" id="Phobius"/>
    </source>
</evidence>
<dbReference type="OrthoDB" id="134475at2"/>
<keyword evidence="1" id="KW-0472">Membrane</keyword>
<keyword evidence="5" id="KW-1185">Reference proteome</keyword>
<dbReference type="RefSeq" id="WP_161701603.1">
    <property type="nucleotide sequence ID" value="NZ_JAAAHS010000234.1"/>
</dbReference>
<comment type="caution">
    <text evidence="4">The sequence shown here is derived from an EMBL/GenBank/DDBJ whole genome shotgun (WGS) entry which is preliminary data.</text>
</comment>
<gene>
    <name evidence="4" type="ORF">GUY60_24980</name>
</gene>
<dbReference type="InterPro" id="IPR013783">
    <property type="entry name" value="Ig-like_fold"/>
</dbReference>
<dbReference type="Pfam" id="PF25549">
    <property type="entry name" value="DUF7927"/>
    <property type="match status" value="1"/>
</dbReference>
<evidence type="ECO:0000313" key="5">
    <source>
        <dbReference type="Proteomes" id="UP000598297"/>
    </source>
</evidence>
<feature type="transmembrane region" description="Helical" evidence="1">
    <location>
        <begin position="671"/>
        <end position="691"/>
    </location>
</feature>
<dbReference type="InterPro" id="IPR047589">
    <property type="entry name" value="DUF11_rpt"/>
</dbReference>
<dbReference type="Gene3D" id="2.60.40.10">
    <property type="entry name" value="Immunoglobulins"/>
    <property type="match status" value="1"/>
</dbReference>
<sequence length="697" mass="72689">MPQSWRTGRRGPARLVGALIAVATAATSLIGAAPAAAVVVEPFAKRYDEALYGDFITLGNSVLDCPSTPADEAAACRTAQSGGSTANNNQFDMQYVNTAGLSSPVLNSSTGKVRIPPGAEVAYARLFWGGNDGTYKLGRNQIQRCDTAGVATSPAGDPLSTQPVIKVNGGAETPVTVQNAVRTPSEVGGPHYYTAEADVTSSFQAMASGSDVPVSVGNVWAPTGKGCVGGWSLTVVYKYDAPNAQYAPDRRNVYVYGGHVVQQSKDPDTTITVDGFYRTGDGKLRASTTAYEGDANVSGDQFLVNGTNIANSAGSTNNFFNSHAEGCLDPCDANNFSIDAETVDIPAGTIKQGATSADLTFRTKGDTYVPSALAFSVPVPDLEVTKTASPKTVHPGDTLTYTVKAKNISRLPYPNAKFTDDLTDTLDDATYNGDAKTDTGKVDYDAPRIGFQGDIAPDETATITYSVTVNDPVSGDGKLRNNVDVSSPRSNCEAGSTDPACGVTPEVRQRPEATPHIEISNIPADPTVAPCASTTNTITLKNSSGDRREGVEIEWPVRAGGTPQTSSGTVTKEGDVYVWKGDVPAESKVRIVQRVRASCTPGKVTVLTVTARAAKTTCPPVDERAGGSDPCTSVITSSRVQARQALAPESGAQAAPQRAELATTGTGTPTLLYTGISVVLCGLGALAMAMTRGRRRD</sequence>
<name>A0A964UXF7_9ACTN</name>
<proteinExistence type="predicted"/>
<dbReference type="EMBL" id="JAAAHS010000234">
    <property type="protein sequence ID" value="NBE54617.1"/>
    <property type="molecule type" value="Genomic_DNA"/>
</dbReference>
<keyword evidence="2" id="KW-0732">Signal</keyword>
<keyword evidence="1" id="KW-0812">Transmembrane</keyword>
<dbReference type="AlphaFoldDB" id="A0A964UXF7"/>
<accession>A0A964UXF7</accession>
<protein>
    <submittedName>
        <fullName evidence="4">DUF11 domain-containing protein</fullName>
    </submittedName>
</protein>
<feature type="signal peptide" evidence="2">
    <location>
        <begin position="1"/>
        <end position="37"/>
    </location>
</feature>
<feature type="domain" description="DUF7927" evidence="3">
    <location>
        <begin position="382"/>
        <end position="505"/>
    </location>
</feature>
<dbReference type="Proteomes" id="UP000598297">
    <property type="component" value="Unassembled WGS sequence"/>
</dbReference>
<evidence type="ECO:0000313" key="4">
    <source>
        <dbReference type="EMBL" id="NBE54617.1"/>
    </source>
</evidence>
<feature type="chain" id="PRO_5039438977" evidence="2">
    <location>
        <begin position="38"/>
        <end position="697"/>
    </location>
</feature>